<organism evidence="7 8">
    <name type="scientific">Humisphaera borealis</name>
    <dbReference type="NCBI Taxonomy" id="2807512"/>
    <lineage>
        <taxon>Bacteria</taxon>
        <taxon>Pseudomonadati</taxon>
        <taxon>Planctomycetota</taxon>
        <taxon>Phycisphaerae</taxon>
        <taxon>Tepidisphaerales</taxon>
        <taxon>Tepidisphaeraceae</taxon>
        <taxon>Humisphaera</taxon>
    </lineage>
</organism>
<keyword evidence="3 5" id="KW-1133">Transmembrane helix</keyword>
<gene>
    <name evidence="7" type="ORF">IPV69_26465</name>
</gene>
<evidence type="ECO:0000256" key="1">
    <source>
        <dbReference type="ARBA" id="ARBA00004141"/>
    </source>
</evidence>
<keyword evidence="2 5" id="KW-0812">Transmembrane</keyword>
<dbReference type="Pfam" id="PF01061">
    <property type="entry name" value="ABC2_membrane"/>
    <property type="match status" value="1"/>
</dbReference>
<feature type="transmembrane region" description="Helical" evidence="5">
    <location>
        <begin position="160"/>
        <end position="184"/>
    </location>
</feature>
<keyword evidence="4 5" id="KW-0472">Membrane</keyword>
<dbReference type="PIRSF" id="PIRSF006648">
    <property type="entry name" value="DrrB"/>
    <property type="match status" value="1"/>
</dbReference>
<keyword evidence="5" id="KW-0813">Transport</keyword>
<dbReference type="Proteomes" id="UP000593765">
    <property type="component" value="Chromosome"/>
</dbReference>
<dbReference type="GO" id="GO:0140359">
    <property type="term" value="F:ABC-type transporter activity"/>
    <property type="evidence" value="ECO:0007669"/>
    <property type="project" value="InterPro"/>
</dbReference>
<feature type="transmembrane region" description="Helical" evidence="5">
    <location>
        <begin position="83"/>
        <end position="105"/>
    </location>
</feature>
<evidence type="ECO:0000256" key="2">
    <source>
        <dbReference type="ARBA" id="ARBA00022692"/>
    </source>
</evidence>
<feature type="transmembrane region" description="Helical" evidence="5">
    <location>
        <begin position="191"/>
        <end position="211"/>
    </location>
</feature>
<comment type="subcellular location">
    <subcellularLocation>
        <location evidence="5">Cell membrane</location>
        <topology evidence="5">Multi-pass membrane protein</topology>
    </subcellularLocation>
    <subcellularLocation>
        <location evidence="1">Membrane</location>
        <topology evidence="1">Multi-pass membrane protein</topology>
    </subcellularLocation>
</comment>
<dbReference type="EMBL" id="CP063458">
    <property type="protein sequence ID" value="QOV89690.1"/>
    <property type="molecule type" value="Genomic_DNA"/>
</dbReference>
<proteinExistence type="inferred from homology"/>
<feature type="domain" description="ABC transmembrane type-2" evidence="6">
    <location>
        <begin position="45"/>
        <end position="278"/>
    </location>
</feature>
<dbReference type="PROSITE" id="PS51012">
    <property type="entry name" value="ABC_TM2"/>
    <property type="match status" value="1"/>
</dbReference>
<feature type="transmembrane region" description="Helical" evidence="5">
    <location>
        <begin position="126"/>
        <end position="148"/>
    </location>
</feature>
<name>A0A7M2WYY1_9BACT</name>
<keyword evidence="5" id="KW-1003">Cell membrane</keyword>
<dbReference type="KEGG" id="hbs:IPV69_26465"/>
<dbReference type="GO" id="GO:0043190">
    <property type="term" value="C:ATP-binding cassette (ABC) transporter complex"/>
    <property type="evidence" value="ECO:0007669"/>
    <property type="project" value="InterPro"/>
</dbReference>
<dbReference type="RefSeq" id="WP_206292743.1">
    <property type="nucleotide sequence ID" value="NZ_CP063458.1"/>
</dbReference>
<sequence>MSTATGASPAILESDTTGALPAPGLWLPSLSLAKRELVRFLRQPHRVIGALATPIVFWLLIGLGMGRSFRGEGLPGGGNYLEFFFPGTVLMILLFTSIFSTISIIEDRREGFLQSVLVAPVSRMAIVLGKVLGGTALAFGQGVLFLALGPLAGLQLTAGGLLAAMGMMLLVSFALTALGFCIAWRMSSTQGFHAIMNLFLMPMWFLSGALFPPRADTFAPLRWVMELNPLTYGLAGLRRALYTGVDASALPGWPLCVGVTLAFAAVMFLLASYLAGIRTQADWQA</sequence>
<dbReference type="InterPro" id="IPR013525">
    <property type="entry name" value="ABC2_TM"/>
</dbReference>
<evidence type="ECO:0000256" key="4">
    <source>
        <dbReference type="ARBA" id="ARBA00023136"/>
    </source>
</evidence>
<comment type="similarity">
    <text evidence="5">Belongs to the ABC-2 integral membrane protein family.</text>
</comment>
<accession>A0A7M2WYY1</accession>
<evidence type="ECO:0000256" key="5">
    <source>
        <dbReference type="RuleBase" id="RU361157"/>
    </source>
</evidence>
<dbReference type="InterPro" id="IPR051784">
    <property type="entry name" value="Nod_factor_ABC_transporter"/>
</dbReference>
<dbReference type="InterPro" id="IPR000412">
    <property type="entry name" value="ABC_2_transport"/>
</dbReference>
<evidence type="ECO:0000313" key="7">
    <source>
        <dbReference type="EMBL" id="QOV89690.1"/>
    </source>
</evidence>
<reference evidence="7 8" key="1">
    <citation type="submission" date="2020-10" db="EMBL/GenBank/DDBJ databases">
        <title>Wide distribution of Phycisphaera-like planctomycetes from WD2101 soil group in peatlands and genome analysis of the first cultivated representative.</title>
        <authorList>
            <person name="Dedysh S.N."/>
            <person name="Beletsky A.V."/>
            <person name="Ivanova A."/>
            <person name="Kulichevskaya I.S."/>
            <person name="Suzina N.E."/>
            <person name="Philippov D.A."/>
            <person name="Rakitin A.L."/>
            <person name="Mardanov A.V."/>
            <person name="Ravin N.V."/>
        </authorList>
    </citation>
    <scope>NUCLEOTIDE SEQUENCE [LARGE SCALE GENOMIC DNA]</scope>
    <source>
        <strain evidence="7 8">M1803</strain>
    </source>
</reference>
<feature type="transmembrane region" description="Helical" evidence="5">
    <location>
        <begin position="44"/>
        <end position="63"/>
    </location>
</feature>
<evidence type="ECO:0000256" key="3">
    <source>
        <dbReference type="ARBA" id="ARBA00022989"/>
    </source>
</evidence>
<feature type="transmembrane region" description="Helical" evidence="5">
    <location>
        <begin position="252"/>
        <end position="275"/>
    </location>
</feature>
<dbReference type="PANTHER" id="PTHR43229:SF2">
    <property type="entry name" value="NODULATION PROTEIN J"/>
    <property type="match status" value="1"/>
</dbReference>
<dbReference type="PANTHER" id="PTHR43229">
    <property type="entry name" value="NODULATION PROTEIN J"/>
    <property type="match status" value="1"/>
</dbReference>
<dbReference type="InterPro" id="IPR047817">
    <property type="entry name" value="ABC2_TM_bact-type"/>
</dbReference>
<keyword evidence="8" id="KW-1185">Reference proteome</keyword>
<dbReference type="AlphaFoldDB" id="A0A7M2WYY1"/>
<evidence type="ECO:0000259" key="6">
    <source>
        <dbReference type="PROSITE" id="PS51012"/>
    </source>
</evidence>
<evidence type="ECO:0000313" key="8">
    <source>
        <dbReference type="Proteomes" id="UP000593765"/>
    </source>
</evidence>
<protein>
    <recommendedName>
        <fullName evidence="5">Transport permease protein</fullName>
    </recommendedName>
</protein>